<dbReference type="Gene3D" id="2.60.40.1080">
    <property type="match status" value="1"/>
</dbReference>
<evidence type="ECO:0000313" key="3">
    <source>
        <dbReference type="Proteomes" id="UP000295515"/>
    </source>
</evidence>
<dbReference type="InterPro" id="IPR036439">
    <property type="entry name" value="Dockerin_dom_sf"/>
</dbReference>
<dbReference type="InterPro" id="IPR016134">
    <property type="entry name" value="Dockerin_dom"/>
</dbReference>
<dbReference type="EMBL" id="SMCQ01000016">
    <property type="protein sequence ID" value="TCV96543.1"/>
    <property type="molecule type" value="Genomic_DNA"/>
</dbReference>
<dbReference type="InterPro" id="IPR003343">
    <property type="entry name" value="Big_2"/>
</dbReference>
<dbReference type="InterPro" id="IPR008964">
    <property type="entry name" value="Invasin/intimin_cell_adhesion"/>
</dbReference>
<dbReference type="PROSITE" id="PS51766">
    <property type="entry name" value="DOCKERIN"/>
    <property type="match status" value="1"/>
</dbReference>
<dbReference type="Pfam" id="PF02368">
    <property type="entry name" value="Big_2"/>
    <property type="match status" value="1"/>
</dbReference>
<dbReference type="CDD" id="cd14256">
    <property type="entry name" value="Dockerin_I"/>
    <property type="match status" value="1"/>
</dbReference>
<dbReference type="SUPFAM" id="SSF63446">
    <property type="entry name" value="Type I dockerin domain"/>
    <property type="match status" value="1"/>
</dbReference>
<name>A0A4R3YYU4_9FIRM</name>
<gene>
    <name evidence="2" type="ORF">EDD60_11639</name>
</gene>
<dbReference type="GO" id="GO:0000272">
    <property type="term" value="P:polysaccharide catabolic process"/>
    <property type="evidence" value="ECO:0007669"/>
    <property type="project" value="InterPro"/>
</dbReference>
<protein>
    <submittedName>
        <fullName evidence="2">Ig-like protein group 2</fullName>
    </submittedName>
</protein>
<dbReference type="Proteomes" id="UP000295515">
    <property type="component" value="Unassembled WGS sequence"/>
</dbReference>
<dbReference type="Pfam" id="PF00404">
    <property type="entry name" value="Dockerin_1"/>
    <property type="match status" value="1"/>
</dbReference>
<dbReference type="SMART" id="SM00635">
    <property type="entry name" value="BID_2"/>
    <property type="match status" value="1"/>
</dbReference>
<dbReference type="RefSeq" id="WP_066448049.1">
    <property type="nucleotide sequence ID" value="NZ_JANKBF010000009.1"/>
</dbReference>
<dbReference type="Gene3D" id="1.10.1330.10">
    <property type="entry name" value="Dockerin domain"/>
    <property type="match status" value="1"/>
</dbReference>
<proteinExistence type="predicted"/>
<reference evidence="2 3" key="1">
    <citation type="submission" date="2019-03" db="EMBL/GenBank/DDBJ databases">
        <title>Genomic Encyclopedia of Type Strains, Phase IV (KMG-IV): sequencing the most valuable type-strain genomes for metagenomic binning, comparative biology and taxonomic classification.</title>
        <authorList>
            <person name="Goeker M."/>
        </authorList>
    </citation>
    <scope>NUCLEOTIDE SEQUENCE [LARGE SCALE GENOMIC DNA]</scope>
    <source>
        <strain evidence="2 3">DSM 29487</strain>
    </source>
</reference>
<keyword evidence="3" id="KW-1185">Reference proteome</keyword>
<dbReference type="InterPro" id="IPR002105">
    <property type="entry name" value="Dockerin_1_rpt"/>
</dbReference>
<dbReference type="GO" id="GO:0004553">
    <property type="term" value="F:hydrolase activity, hydrolyzing O-glycosyl compounds"/>
    <property type="evidence" value="ECO:0007669"/>
    <property type="project" value="InterPro"/>
</dbReference>
<comment type="caution">
    <text evidence="2">The sequence shown here is derived from an EMBL/GenBank/DDBJ whole genome shotgun (WGS) entry which is preliminary data.</text>
</comment>
<evidence type="ECO:0000259" key="1">
    <source>
        <dbReference type="PROSITE" id="PS51766"/>
    </source>
</evidence>
<organism evidence="2 3">
    <name type="scientific">Longibaculum muris</name>
    <dbReference type="NCBI Taxonomy" id="1796628"/>
    <lineage>
        <taxon>Bacteria</taxon>
        <taxon>Bacillati</taxon>
        <taxon>Bacillota</taxon>
        <taxon>Erysipelotrichia</taxon>
        <taxon>Erysipelotrichales</taxon>
        <taxon>Coprobacillaceae</taxon>
        <taxon>Longibaculum</taxon>
    </lineage>
</organism>
<dbReference type="GeneID" id="98915958"/>
<dbReference type="SUPFAM" id="SSF49373">
    <property type="entry name" value="Invasin/intimin cell-adhesion fragments"/>
    <property type="match status" value="1"/>
</dbReference>
<sequence length="2243" mass="256070">MKKVISVALAFIMVLTLVQLPMNVHASGLEPLSEAIDSEEKLTLTLYGEYFDEGVNLSLEVTSRDDYQLTEANSSGNVSITFQDIETKQTYTQEMSYYTNDLTSKIYVNGKLEKLGFGENRNVIISAIEVNQIKYTNLNEAQFTYSDRIVPHIVSIELDKNNKSVYTETGEYSFIITTDKNYNRWPNANLNVEDGNGHSRNVGMSVEPISDIQYKLTYHIDAQTAVKGQYSFESLNFGDLYIEKNSELYQSLGLDKISFKVDFGSDDFNAPEFVDIKCNLDNGATVTKGDRVIYTIKLTNDEDIDLENSFMCISGRNLNLKSIGNHEYTIEFICDEKTEAGDYQLSSLSLCDENGNRNDIDSNAFGNPSFTVVQDSEVTYEELKMTNIKKEPSDLIYLNKNNPEYKITIEFNHTISYTYLTFNCMNSNQTYRVVGDIDGKTATYTIHYDENMIAGSYNIQHLYATNGFQDIDNYGDSDLRNLGFIIQSEDRAYLNSLSLTQNNKQVKPGDKLDFQLDFTKLVNDVNLQFVNKDHPNVRITFDEYDFQALKGTVEGYINDTYGNGVYQLENINFRSNGEYFNLSSHENIWSSLKLDQIQFEIINSHDDFEAPKITSVQIDDSQDFNITSKNDTCSFKITTSELINVNNSNFSLSTNNSEYLASRIELIDESKCEYLVTIFTTNRSFDGVYSINNFNLRDAHGNENYYYSHQGSDDTNIQKIFGIKVNVSAGITEMNDVKLSHFNYQIQDIYSKNGKVSISLETDQSVSGISMNLENITYARSSYISGEATNNERTKWLFEIDINEMTLNGQYRLERININLNDQSNEIYRSSEEYSEVFEKVKYYVECGRQYERAPKIKKLVADKNNLTNYSSDGKAIFYLTTSADININHSNIQFAIEGYVNKYVNVSYKIEKTADKEYKITCQIDHETFNGDYYIRSINLSGIYDNSNDYNIYDNGRGYYYLSGLGFKVSCGISDLDAPKLLKMYGHSSNKEIYKEAGEYTYYFQFDEDISLNSSQFVLADENDKEYWNNFISLGNHLYAVKLYFGENGQLKNGQYHFSNLQISDKYGNHVGYPNDYENNSTLNVFANELDSIQFKVDLPQEEVEELKIISVTPEDNLVFNEVGDKLIFKAVFNKEVGFSNINFINVAGDYINAYEMSVKPVENGYEYTYGVNITDAKKPGVYHIDEFEVWDDGKPYQVDPSYYSTIQFTNNVECNMPSIDNVSSIKFNGPTELNNIDEKLLVDVTLNKKINNLSLDFEWENINDEYYTDTYSSLINMEEKDGLYIYHYEFNAYNFSPLSQYQLSRIIFEYDNEYCFDIDNQDTHWKLWNLDSVKVKTLYENESHDDVGFNITPVTTNQSIYKETGTYSYIVESDQEFKLTSADIRSYNYNFTIPDVTIQQIDAHKWQIDVEISSNLKNDIYYLRYITYQVDGDEMECSFEPEHCFEVACGIENHVPLKVVNISDIQNEENYNASDNKEISFVVEFNKAIQDIKVYFGNYEDKLYCSEVAQLADTKYKVYMSVDETFKTGEYSFLSLKATDEVNESIYLDEYNEFLPDGHLGFNVTNELDQTESELKIDVVGQKTESNETIERNAWANEKVELNINIQSDNDSKITYLVSRDGKNFEEYNPETAIDNGEHKLYIKAVDENNQESNIVVVNVKVDEERPLSEIVDISPKLRSVIQKVGRKINIKATDELSGVKSVEYKLVAKGQNEANCPYTIGTTATVPANFEGQLIVRVTDNAGNQTVTPYDFERLATLEIHLKGQTDKIVEKDQLSIDLTIDDNDNIQYVGIKRDGNDYEDITSSYKNGYEVTKNGTYTVRVVTQKGAEDEQKIVYNCLDTNPVYLTLIGNNQDKVMSDLLEIVFKNTDIVKKVTIQKDNETPQDITSTYQQKQTIIENGTYTVTVTTTSDQEFTQKITYNNIYVPDMTLKFDIDSNQDEEYLTEDTVSFIISPKNTVVTSLKVYKDDVLVKDIKDSYQDGYKITENGKYEFKLTTSDGQEATKAITYTNIDNSQPEVTLSGNTESTEMRDKLTIHVKADQSGIGLVKIQKNNQAEENITDSYQNGYSIEDNGTYKVVVVTKSGKTASATITYTKLTAPYIHLNEMSLRLKPNETFELKAETNIPDAKLIWTTSDDRIVNVDENGNVTAIANGSATITVECSGYKVEVKCEVVVSDISYMLGDVNRDGEITSADAQLILRYCVGKVELDDEQLILADLNSDGEITSADAQKVLRICVNKE</sequence>
<accession>A0A4R3YYU4</accession>
<evidence type="ECO:0000313" key="2">
    <source>
        <dbReference type="EMBL" id="TCV96543.1"/>
    </source>
</evidence>
<feature type="domain" description="Dockerin" evidence="1">
    <location>
        <begin position="2180"/>
        <end position="2243"/>
    </location>
</feature>